<feature type="transmembrane region" description="Helical" evidence="9">
    <location>
        <begin position="48"/>
        <end position="68"/>
    </location>
</feature>
<evidence type="ECO:0000256" key="8">
    <source>
        <dbReference type="ARBA" id="ARBA00048679"/>
    </source>
</evidence>
<sequence length="180" mass="21226">MDSIPTCIDFVTIIWNKDGCTNSYTQFLPWSPHMKINNNNNVKHKNDVSIVLLILTIVISPFSFLMCFKLCHNSINKKAYTTTTKNENLFDIWNYDGKITYDDIIKTQLSCDVSSFDASFRIEVRILSKIKQINIVKLYGFCLHKRSMFLIYQYMKRESLFSVLYEDLEVVEFNCRKRLN</sequence>
<dbReference type="Pfam" id="PF07714">
    <property type="entry name" value="PK_Tyr_Ser-Thr"/>
    <property type="match status" value="1"/>
</dbReference>
<keyword evidence="5 11" id="KW-0418">Kinase</keyword>
<comment type="catalytic activity">
    <reaction evidence="7">
        <text>L-threonyl-[protein] + ATP = O-phospho-L-threonyl-[protein] + ADP + H(+)</text>
        <dbReference type="Rhea" id="RHEA:46608"/>
        <dbReference type="Rhea" id="RHEA-COMP:11060"/>
        <dbReference type="Rhea" id="RHEA-COMP:11605"/>
        <dbReference type="ChEBI" id="CHEBI:15378"/>
        <dbReference type="ChEBI" id="CHEBI:30013"/>
        <dbReference type="ChEBI" id="CHEBI:30616"/>
        <dbReference type="ChEBI" id="CHEBI:61977"/>
        <dbReference type="ChEBI" id="CHEBI:456216"/>
        <dbReference type="EC" id="2.7.11.1"/>
    </reaction>
</comment>
<dbReference type="STRING" id="3880.G7K367"/>
<gene>
    <name evidence="11" type="ordered locus">MTR_5g089890</name>
</gene>
<evidence type="ECO:0000256" key="4">
    <source>
        <dbReference type="ARBA" id="ARBA00022741"/>
    </source>
</evidence>
<proteinExistence type="predicted"/>
<evidence type="ECO:0000256" key="9">
    <source>
        <dbReference type="SAM" id="Phobius"/>
    </source>
</evidence>
<dbReference type="InterPro" id="IPR011009">
    <property type="entry name" value="Kinase-like_dom_sf"/>
</dbReference>
<keyword evidence="9" id="KW-0472">Membrane</keyword>
<dbReference type="EC" id="2.7.11.1" evidence="1"/>
<dbReference type="HOGENOM" id="CLU_1498473_0_0_1"/>
<evidence type="ECO:0000256" key="5">
    <source>
        <dbReference type="ARBA" id="ARBA00022777"/>
    </source>
</evidence>
<reference evidence="11 13" key="1">
    <citation type="journal article" date="2011" name="Nature">
        <title>The Medicago genome provides insight into the evolution of rhizobial symbioses.</title>
        <authorList>
            <person name="Young N.D."/>
            <person name="Debelle F."/>
            <person name="Oldroyd G.E."/>
            <person name="Geurts R."/>
            <person name="Cannon S.B."/>
            <person name="Udvardi M.K."/>
            <person name="Benedito V.A."/>
            <person name="Mayer K.F."/>
            <person name="Gouzy J."/>
            <person name="Schoof H."/>
            <person name="Van de Peer Y."/>
            <person name="Proost S."/>
            <person name="Cook D.R."/>
            <person name="Meyers B.C."/>
            <person name="Spannagl M."/>
            <person name="Cheung F."/>
            <person name="De Mita S."/>
            <person name="Krishnakumar V."/>
            <person name="Gundlach H."/>
            <person name="Zhou S."/>
            <person name="Mudge J."/>
            <person name="Bharti A.K."/>
            <person name="Murray J.D."/>
            <person name="Naoumkina M.A."/>
            <person name="Rosen B."/>
            <person name="Silverstein K.A."/>
            <person name="Tang H."/>
            <person name="Rombauts S."/>
            <person name="Zhao P.X."/>
            <person name="Zhou P."/>
            <person name="Barbe V."/>
            <person name="Bardou P."/>
            <person name="Bechner M."/>
            <person name="Bellec A."/>
            <person name="Berger A."/>
            <person name="Berges H."/>
            <person name="Bidwell S."/>
            <person name="Bisseling T."/>
            <person name="Choisne N."/>
            <person name="Couloux A."/>
            <person name="Denny R."/>
            <person name="Deshpande S."/>
            <person name="Dai X."/>
            <person name="Doyle J.J."/>
            <person name="Dudez A.M."/>
            <person name="Farmer A.D."/>
            <person name="Fouteau S."/>
            <person name="Franken C."/>
            <person name="Gibelin C."/>
            <person name="Gish J."/>
            <person name="Goldstein S."/>
            <person name="Gonzalez A.J."/>
            <person name="Green P.J."/>
            <person name="Hallab A."/>
            <person name="Hartog M."/>
            <person name="Hua A."/>
            <person name="Humphray S.J."/>
            <person name="Jeong D.H."/>
            <person name="Jing Y."/>
            <person name="Jocker A."/>
            <person name="Kenton S.M."/>
            <person name="Kim D.J."/>
            <person name="Klee K."/>
            <person name="Lai H."/>
            <person name="Lang C."/>
            <person name="Lin S."/>
            <person name="Macmil S.L."/>
            <person name="Magdelenat G."/>
            <person name="Matthews L."/>
            <person name="McCorrison J."/>
            <person name="Monaghan E.L."/>
            <person name="Mun J.H."/>
            <person name="Najar F.Z."/>
            <person name="Nicholson C."/>
            <person name="Noirot C."/>
            <person name="O'Bleness M."/>
            <person name="Paule C.R."/>
            <person name="Poulain J."/>
            <person name="Prion F."/>
            <person name="Qin B."/>
            <person name="Qu C."/>
            <person name="Retzel E.F."/>
            <person name="Riddle C."/>
            <person name="Sallet E."/>
            <person name="Samain S."/>
            <person name="Samson N."/>
            <person name="Sanders I."/>
            <person name="Saurat O."/>
            <person name="Scarpelli C."/>
            <person name="Schiex T."/>
            <person name="Segurens B."/>
            <person name="Severin A.J."/>
            <person name="Sherrier D.J."/>
            <person name="Shi R."/>
            <person name="Sims S."/>
            <person name="Singer S.R."/>
            <person name="Sinharoy S."/>
            <person name="Sterck L."/>
            <person name="Viollet A."/>
            <person name="Wang B.B."/>
            <person name="Wang K."/>
            <person name="Wang M."/>
            <person name="Wang X."/>
            <person name="Warfsmann J."/>
            <person name="Weissenbach J."/>
            <person name="White D.D."/>
            <person name="White J.D."/>
            <person name="Wiley G.B."/>
            <person name="Wincker P."/>
            <person name="Xing Y."/>
            <person name="Yang L."/>
            <person name="Yao Z."/>
            <person name="Ying F."/>
            <person name="Zhai J."/>
            <person name="Zhou L."/>
            <person name="Zuber A."/>
            <person name="Denarie J."/>
            <person name="Dixon R.A."/>
            <person name="May G.D."/>
            <person name="Schwartz D.C."/>
            <person name="Rogers J."/>
            <person name="Quetier F."/>
            <person name="Town C.D."/>
            <person name="Roe B.A."/>
        </authorList>
    </citation>
    <scope>NUCLEOTIDE SEQUENCE [LARGE SCALE GENOMIC DNA]</scope>
    <source>
        <strain evidence="11">A17</strain>
        <strain evidence="12 13">cv. Jemalong A17</strain>
    </source>
</reference>
<evidence type="ECO:0000313" key="12">
    <source>
        <dbReference type="EnsemblPlants" id="AET00239"/>
    </source>
</evidence>
<reference evidence="11 13" key="2">
    <citation type="journal article" date="2014" name="BMC Genomics">
        <title>An improved genome release (version Mt4.0) for the model legume Medicago truncatula.</title>
        <authorList>
            <person name="Tang H."/>
            <person name="Krishnakumar V."/>
            <person name="Bidwell S."/>
            <person name="Rosen B."/>
            <person name="Chan A."/>
            <person name="Zhou S."/>
            <person name="Gentzbittel L."/>
            <person name="Childs K.L."/>
            <person name="Yandell M."/>
            <person name="Gundlach H."/>
            <person name="Mayer K.F."/>
            <person name="Schwartz D.C."/>
            <person name="Town C.D."/>
        </authorList>
    </citation>
    <scope>GENOME REANNOTATION</scope>
    <source>
        <strain evidence="12 13">cv. Jemalong A17</strain>
    </source>
</reference>
<dbReference type="SUPFAM" id="SSF56112">
    <property type="entry name" value="Protein kinase-like (PK-like)"/>
    <property type="match status" value="1"/>
</dbReference>
<evidence type="ECO:0000256" key="3">
    <source>
        <dbReference type="ARBA" id="ARBA00022679"/>
    </source>
</evidence>
<dbReference type="AlphaFoldDB" id="G7K367"/>
<keyword evidence="9" id="KW-0812">Transmembrane</keyword>
<dbReference type="PaxDb" id="3880-AET00239"/>
<keyword evidence="4" id="KW-0547">Nucleotide-binding</keyword>
<evidence type="ECO:0000256" key="7">
    <source>
        <dbReference type="ARBA" id="ARBA00047899"/>
    </source>
</evidence>
<reference evidence="12" key="3">
    <citation type="submission" date="2015-04" db="UniProtKB">
        <authorList>
            <consortium name="EnsemblPlants"/>
        </authorList>
    </citation>
    <scope>IDENTIFICATION</scope>
    <source>
        <strain evidence="12">cv. Jemalong A17</strain>
    </source>
</reference>
<keyword evidence="6" id="KW-0067">ATP-binding</keyword>
<dbReference type="PANTHER" id="PTHR48005:SF66">
    <property type="entry name" value="PROTEIN KINASE DOMAIN-CONTAINING PROTEIN"/>
    <property type="match status" value="1"/>
</dbReference>
<evidence type="ECO:0000256" key="2">
    <source>
        <dbReference type="ARBA" id="ARBA00022527"/>
    </source>
</evidence>
<dbReference type="Proteomes" id="UP000002051">
    <property type="component" value="Chromosome 5"/>
</dbReference>
<dbReference type="GO" id="GO:0004674">
    <property type="term" value="F:protein serine/threonine kinase activity"/>
    <property type="evidence" value="ECO:0007669"/>
    <property type="project" value="UniProtKB-KW"/>
</dbReference>
<accession>G7K367</accession>
<keyword evidence="3" id="KW-0808">Transferase</keyword>
<evidence type="ECO:0000313" key="13">
    <source>
        <dbReference type="Proteomes" id="UP000002051"/>
    </source>
</evidence>
<comment type="catalytic activity">
    <reaction evidence="8">
        <text>L-seryl-[protein] + ATP = O-phospho-L-seryl-[protein] + ADP + H(+)</text>
        <dbReference type="Rhea" id="RHEA:17989"/>
        <dbReference type="Rhea" id="RHEA-COMP:9863"/>
        <dbReference type="Rhea" id="RHEA-COMP:11604"/>
        <dbReference type="ChEBI" id="CHEBI:15378"/>
        <dbReference type="ChEBI" id="CHEBI:29999"/>
        <dbReference type="ChEBI" id="CHEBI:30616"/>
        <dbReference type="ChEBI" id="CHEBI:83421"/>
        <dbReference type="ChEBI" id="CHEBI:456216"/>
        <dbReference type="EC" id="2.7.11.1"/>
    </reaction>
</comment>
<keyword evidence="9" id="KW-1133">Transmembrane helix</keyword>
<dbReference type="InterPro" id="IPR051420">
    <property type="entry name" value="Ser_Thr_Kinases_DiverseReg"/>
</dbReference>
<dbReference type="GO" id="GO:0004672">
    <property type="term" value="F:protein kinase activity"/>
    <property type="evidence" value="ECO:0000318"/>
    <property type="project" value="GO_Central"/>
</dbReference>
<name>G7K367_MEDTR</name>
<evidence type="ECO:0000256" key="6">
    <source>
        <dbReference type="ARBA" id="ARBA00022840"/>
    </source>
</evidence>
<organism evidence="11 13">
    <name type="scientific">Medicago truncatula</name>
    <name type="common">Barrel medic</name>
    <name type="synonym">Medicago tribuloides</name>
    <dbReference type="NCBI Taxonomy" id="3880"/>
    <lineage>
        <taxon>Eukaryota</taxon>
        <taxon>Viridiplantae</taxon>
        <taxon>Streptophyta</taxon>
        <taxon>Embryophyta</taxon>
        <taxon>Tracheophyta</taxon>
        <taxon>Spermatophyta</taxon>
        <taxon>Magnoliopsida</taxon>
        <taxon>eudicotyledons</taxon>
        <taxon>Gunneridae</taxon>
        <taxon>Pentapetalae</taxon>
        <taxon>rosids</taxon>
        <taxon>fabids</taxon>
        <taxon>Fabales</taxon>
        <taxon>Fabaceae</taxon>
        <taxon>Papilionoideae</taxon>
        <taxon>50 kb inversion clade</taxon>
        <taxon>NPAAA clade</taxon>
        <taxon>Hologalegina</taxon>
        <taxon>IRL clade</taxon>
        <taxon>Trifolieae</taxon>
        <taxon>Medicago</taxon>
    </lineage>
</organism>
<dbReference type="InterPro" id="IPR001245">
    <property type="entry name" value="Ser-Thr/Tyr_kinase_cat_dom"/>
</dbReference>
<dbReference type="Gene3D" id="1.10.510.10">
    <property type="entry name" value="Transferase(Phosphotransferase) domain 1"/>
    <property type="match status" value="1"/>
</dbReference>
<evidence type="ECO:0000256" key="1">
    <source>
        <dbReference type="ARBA" id="ARBA00012513"/>
    </source>
</evidence>
<dbReference type="EnsemblPlants" id="AET00239">
    <property type="protein sequence ID" value="AET00239"/>
    <property type="gene ID" value="MTR_5g089890"/>
</dbReference>
<dbReference type="GO" id="GO:0005524">
    <property type="term" value="F:ATP binding"/>
    <property type="evidence" value="ECO:0007669"/>
    <property type="project" value="UniProtKB-KW"/>
</dbReference>
<feature type="domain" description="Serine-threonine/tyrosine-protein kinase catalytic" evidence="10">
    <location>
        <begin position="104"/>
        <end position="167"/>
    </location>
</feature>
<keyword evidence="13" id="KW-1185">Reference proteome</keyword>
<dbReference type="PANTHER" id="PTHR48005">
    <property type="entry name" value="LEUCINE RICH REPEAT KINASE 2"/>
    <property type="match status" value="1"/>
</dbReference>
<dbReference type="EMBL" id="CM001221">
    <property type="protein sequence ID" value="AET00239.1"/>
    <property type="molecule type" value="Genomic_DNA"/>
</dbReference>
<keyword evidence="2" id="KW-0723">Serine/threonine-protein kinase</keyword>
<protein>
    <recommendedName>
        <fullName evidence="1">non-specific serine/threonine protein kinase</fullName>
        <ecNumber evidence="1">2.7.11.1</ecNumber>
    </recommendedName>
</protein>
<evidence type="ECO:0000259" key="10">
    <source>
        <dbReference type="Pfam" id="PF07714"/>
    </source>
</evidence>
<evidence type="ECO:0000313" key="11">
    <source>
        <dbReference type="EMBL" id="AET00239.1"/>
    </source>
</evidence>